<dbReference type="EMBL" id="VSSQ01063555">
    <property type="protein sequence ID" value="MPN16579.1"/>
    <property type="molecule type" value="Genomic_DNA"/>
</dbReference>
<organism evidence="2">
    <name type="scientific">bioreactor metagenome</name>
    <dbReference type="NCBI Taxonomy" id="1076179"/>
    <lineage>
        <taxon>unclassified sequences</taxon>
        <taxon>metagenomes</taxon>
        <taxon>ecological metagenomes</taxon>
    </lineage>
</organism>
<keyword evidence="1" id="KW-0472">Membrane</keyword>
<name>A0A645FT10_9ZZZZ</name>
<reference evidence="2" key="1">
    <citation type="submission" date="2019-08" db="EMBL/GenBank/DDBJ databases">
        <authorList>
            <person name="Kucharzyk K."/>
            <person name="Murdoch R.W."/>
            <person name="Higgins S."/>
            <person name="Loffler F."/>
        </authorList>
    </citation>
    <scope>NUCLEOTIDE SEQUENCE</scope>
</reference>
<protein>
    <submittedName>
        <fullName evidence="2">Uncharacterized protein</fullName>
    </submittedName>
</protein>
<proteinExistence type="predicted"/>
<feature type="transmembrane region" description="Helical" evidence="1">
    <location>
        <begin position="7"/>
        <end position="28"/>
    </location>
</feature>
<evidence type="ECO:0000313" key="2">
    <source>
        <dbReference type="EMBL" id="MPN16579.1"/>
    </source>
</evidence>
<sequence length="140" mass="16340">MLKIDDSILLKVVIFYCVGSIILLYLAYDFYNDKIVTQNYTSRIFATRIMPLALILGSIWFSGEPILDYIIKDYKIKTGILEQINAPYKRVSTEQLFIEGEVDSYSLPKGILKDEEKGKLYEFKYAKRSRIILEIHEVKK</sequence>
<keyword evidence="1" id="KW-1133">Transmembrane helix</keyword>
<keyword evidence="1" id="KW-0812">Transmembrane</keyword>
<dbReference type="AlphaFoldDB" id="A0A645FT10"/>
<comment type="caution">
    <text evidence="2">The sequence shown here is derived from an EMBL/GenBank/DDBJ whole genome shotgun (WGS) entry which is preliminary data.</text>
</comment>
<accession>A0A645FT10</accession>
<gene>
    <name evidence="2" type="ORF">SDC9_163924</name>
</gene>
<evidence type="ECO:0000256" key="1">
    <source>
        <dbReference type="SAM" id="Phobius"/>
    </source>
</evidence>
<feature type="transmembrane region" description="Helical" evidence="1">
    <location>
        <begin position="48"/>
        <end position="67"/>
    </location>
</feature>